<organism evidence="1 2">
    <name type="scientific">Plasmodium yoelii</name>
    <dbReference type="NCBI Taxonomy" id="5861"/>
    <lineage>
        <taxon>Eukaryota</taxon>
        <taxon>Sar</taxon>
        <taxon>Alveolata</taxon>
        <taxon>Apicomplexa</taxon>
        <taxon>Aconoidasida</taxon>
        <taxon>Haemosporida</taxon>
        <taxon>Plasmodiidae</taxon>
        <taxon>Plasmodium</taxon>
        <taxon>Plasmodium (Vinckeia)</taxon>
    </lineage>
</organism>
<protein>
    <recommendedName>
        <fullName evidence="3">BTB/POZ domain-containing protein</fullName>
    </recommendedName>
</protein>
<evidence type="ECO:0000313" key="1">
    <source>
        <dbReference type="EMBL" id="VTZ80852.1"/>
    </source>
</evidence>
<sequence length="903" mass="108259">MPWCSKKKKNTSNQRKNYLNHKEKNDNEVVAICDNHASIINIIKKGNECYPELNDKKNNTIKKEVVKKSNLLKYYEKNVLKDYPKIKSCENVVKKMNALKLKNEMKREIKNEVKREIQNEVKREIQKDIPKDVKLDKNNDTEEKNKFEYFSKLNAKNKFKVLNEIEKQINDYKKHEVSDIYDDLAFINIYKLTHKNMYAILDQENKNVNYYNCNEILEMILNNKLHKYSLIKTKTEDQYVYLENKIKEIQFLKNFELQYYLKIKNKKYSMKSEYEKEYSKENAIFLELNKSLLSEKIKSLKNFVISPYDKDVVEIILVPNKKNSENFGGYHRIFSNLFITKYISSYFYHIIEKKIEKHNLVKKTNNIHVRMKLKTDYPQAIKNIFRYIYDKNFRLQDLDFKLLITIYIECKNLKIDGIIDDAINAIREKTNFENIIKILEVWQIFKETEMVKDFSRILSDSWFLIFSEKYHYLLDAETFSHFISFDNIMINEMRIFIEAIKFIIKNNCNLEEQEIIFKNVRFGLLSHENLYNMHKYIKNSFDDIIHNKYDGTNFICMRYEDNKTRKKYDEEEINEKKDNDVDITTDKKKENDVDITTDKKKENDVDITTDKKKENDVDIITDEKNDSFNTSFSEEIKNLNEFYKIINMEAFEPPYIEKKNINISLKNVTKCINNIYSILFDNIFKKLLNKDEVKERYKPWNENQFFQCVNNSANENYSFQLIKKKNKVDKYSFTYGDERLINECRYCFKIIKSKNSNISIGIILKIEELNMTNHTNFKIPKVLIEGNEELVIYFDFFVNDFYICNINENDDSKLLNKTKLNIHAHENKLTDNDIINYNIAVINQILNIDIIILPKNITFKYSFPILKPITYLGEIIKMPFINIKPFFIFKDSLDSIIMPSIKI</sequence>
<dbReference type="OrthoDB" id="360388at2759"/>
<dbReference type="KEGG" id="pyo:PY17X_1347400"/>
<dbReference type="Proteomes" id="UP000072874">
    <property type="component" value="Chromosome 13"/>
</dbReference>
<accession>A0A4V0KS65</accession>
<dbReference type="EMBL" id="LM993667">
    <property type="protein sequence ID" value="VTZ80852.1"/>
    <property type="molecule type" value="Genomic_DNA"/>
</dbReference>
<dbReference type="VEuPathDB" id="PlasmoDB:PY07030"/>
<evidence type="ECO:0000313" key="2">
    <source>
        <dbReference type="Proteomes" id="UP000072874"/>
    </source>
</evidence>
<dbReference type="VEuPathDB" id="PlasmoDB:PY17X_1347400"/>
<dbReference type="VEuPathDB" id="PlasmoDB:Py17XNL_001303325"/>
<reference evidence="1 2" key="1">
    <citation type="journal article" date="2014" name="BMC Biol.">
        <title>A comprehensive evaluation of rodent malaria parasite genomes and gene expression.</title>
        <authorList>
            <person name="Otto T.D."/>
            <person name="Bohme U."/>
            <person name="Jackson A.P."/>
            <person name="Hunt M."/>
            <person name="Franke-Fayard B."/>
            <person name="Hoeijmakers W.A."/>
            <person name="Religa A.A."/>
            <person name="Robertson L."/>
            <person name="Sanders M."/>
            <person name="Ogun S.A."/>
            <person name="Cunningham D."/>
            <person name="Erhart A."/>
            <person name="Billker O."/>
            <person name="Khan S.M."/>
            <person name="Stunnenberg H.G."/>
            <person name="Langhorne J."/>
            <person name="Holder A.A."/>
            <person name="Waters A.P."/>
            <person name="Newbold C.I."/>
            <person name="Pain A."/>
            <person name="Berriman M."/>
            <person name="Janse C.J."/>
        </authorList>
    </citation>
    <scope>NUCLEOTIDE SEQUENCE [LARGE SCALE GENOMIC DNA]</scope>
    <source>
        <strain evidence="1 2">17X</strain>
    </source>
</reference>
<dbReference type="RefSeq" id="XP_727810.2">
    <property type="nucleotide sequence ID" value="XM_722717.2"/>
</dbReference>
<evidence type="ECO:0008006" key="3">
    <source>
        <dbReference type="Google" id="ProtNLM"/>
    </source>
</evidence>
<dbReference type="OMA" id="YFYHIIE"/>
<name>A0A4V0KS65_PLAYE</name>
<gene>
    <name evidence="1" type="ORF">PY17X_1347400</name>
</gene>
<proteinExistence type="predicted"/>
<dbReference type="GeneID" id="3854256"/>
<dbReference type="VEuPathDB" id="PlasmoDB:PYYM_1344400"/>
<dbReference type="AlphaFoldDB" id="A0A4V0KS65"/>